<dbReference type="PANTHER" id="PTHR36968:SF13">
    <property type="entry name" value="HOMEOBOX-DDT DOMAIN PROTEIN RLT1"/>
    <property type="match status" value="1"/>
</dbReference>
<evidence type="ECO:0000313" key="10">
    <source>
        <dbReference type="EMBL" id="KAF5764940.1"/>
    </source>
</evidence>
<dbReference type="PROSITE" id="PS51913">
    <property type="entry name" value="HTH_HARE"/>
    <property type="match status" value="1"/>
</dbReference>
<evidence type="ECO:0000259" key="8">
    <source>
        <dbReference type="PROSITE" id="PS50827"/>
    </source>
</evidence>
<dbReference type="InterPro" id="IPR001356">
    <property type="entry name" value="HD"/>
</dbReference>
<dbReference type="InterPro" id="IPR007759">
    <property type="entry name" value="Asxl_HARE-HTH"/>
</dbReference>
<dbReference type="GO" id="GO:0006357">
    <property type="term" value="P:regulation of transcription by RNA polymerase II"/>
    <property type="evidence" value="ECO:0007669"/>
    <property type="project" value="InterPro"/>
</dbReference>
<keyword evidence="11" id="KW-0378">Hydrolase</keyword>
<dbReference type="GO" id="GO:0003677">
    <property type="term" value="F:DNA binding"/>
    <property type="evidence" value="ECO:0007669"/>
    <property type="project" value="UniProtKB-UniRule"/>
</dbReference>
<dbReference type="Pfam" id="PF15612">
    <property type="entry name" value="WHIM1"/>
    <property type="match status" value="1"/>
</dbReference>
<feature type="domain" description="HTH HARE-type" evidence="9">
    <location>
        <begin position="683"/>
        <end position="752"/>
    </location>
</feature>
<feature type="compositionally biased region" description="Low complexity" evidence="6">
    <location>
        <begin position="130"/>
        <end position="139"/>
    </location>
</feature>
<feature type="compositionally biased region" description="Basic and acidic residues" evidence="6">
    <location>
        <begin position="1439"/>
        <end position="1454"/>
    </location>
</feature>
<dbReference type="SMART" id="SM00389">
    <property type="entry name" value="HOX"/>
    <property type="match status" value="1"/>
</dbReference>
<dbReference type="Pfam" id="PF00046">
    <property type="entry name" value="Homeodomain"/>
    <property type="match status" value="1"/>
</dbReference>
<feature type="region of interest" description="Disordered" evidence="6">
    <location>
        <begin position="194"/>
        <end position="220"/>
    </location>
</feature>
<comment type="subcellular location">
    <subcellularLocation>
        <location evidence="1 4 5">Nucleus</location>
    </subcellularLocation>
</comment>
<dbReference type="Gene3D" id="1.10.10.60">
    <property type="entry name" value="Homeodomain-like"/>
    <property type="match status" value="1"/>
</dbReference>
<feature type="domain" description="Homeobox" evidence="7">
    <location>
        <begin position="23"/>
        <end position="83"/>
    </location>
</feature>
<evidence type="ECO:0000256" key="6">
    <source>
        <dbReference type="SAM" id="MobiDB-lite"/>
    </source>
</evidence>
<reference evidence="10 12" key="1">
    <citation type="journal article" date="2017" name="Nature">
        <title>The sunflower genome provides insights into oil metabolism, flowering and Asterid evolution.</title>
        <authorList>
            <person name="Badouin H."/>
            <person name="Gouzy J."/>
            <person name="Grassa C.J."/>
            <person name="Murat F."/>
            <person name="Staton S.E."/>
            <person name="Cottret L."/>
            <person name="Lelandais-Briere C."/>
            <person name="Owens G.L."/>
            <person name="Carrere S."/>
            <person name="Mayjonade B."/>
            <person name="Legrand L."/>
            <person name="Gill N."/>
            <person name="Kane N.C."/>
            <person name="Bowers J.E."/>
            <person name="Hubner S."/>
            <person name="Bellec A."/>
            <person name="Berard A."/>
            <person name="Berges H."/>
            <person name="Blanchet N."/>
            <person name="Boniface M.C."/>
            <person name="Brunel D."/>
            <person name="Catrice O."/>
            <person name="Chaidir N."/>
            <person name="Claudel C."/>
            <person name="Donnadieu C."/>
            <person name="Faraut T."/>
            <person name="Fievet G."/>
            <person name="Helmstetter N."/>
            <person name="King M."/>
            <person name="Knapp S.J."/>
            <person name="Lai Z."/>
            <person name="Le Paslier M.C."/>
            <person name="Lippi Y."/>
            <person name="Lorenzon L."/>
            <person name="Mandel J.R."/>
            <person name="Marage G."/>
            <person name="Marchand G."/>
            <person name="Marquand E."/>
            <person name="Bret-Mestries E."/>
            <person name="Morien E."/>
            <person name="Nambeesan S."/>
            <person name="Nguyen T."/>
            <person name="Pegot-Espagnet P."/>
            <person name="Pouilly N."/>
            <person name="Raftis F."/>
            <person name="Sallet E."/>
            <person name="Schiex T."/>
            <person name="Thomas J."/>
            <person name="Vandecasteele C."/>
            <person name="Vares D."/>
            <person name="Vear F."/>
            <person name="Vautrin S."/>
            <person name="Crespi M."/>
            <person name="Mangin B."/>
            <person name="Burke J.M."/>
            <person name="Salse J."/>
            <person name="Munos S."/>
            <person name="Vincourt P."/>
            <person name="Rieseberg L.H."/>
            <person name="Langlade N.B."/>
        </authorList>
    </citation>
    <scope>NUCLEOTIDE SEQUENCE [LARGE SCALE GENOMIC DNA]</scope>
    <source>
        <strain evidence="12">cv. SF193</strain>
        <tissue evidence="10">Leaves</tissue>
    </source>
</reference>
<evidence type="ECO:0000313" key="11">
    <source>
        <dbReference type="EMBL" id="OTF94202.1"/>
    </source>
</evidence>
<dbReference type="SMART" id="SM00571">
    <property type="entry name" value="DDT"/>
    <property type="match status" value="1"/>
</dbReference>
<feature type="domain" description="DDT" evidence="8">
    <location>
        <begin position="501"/>
        <end position="560"/>
    </location>
</feature>
<dbReference type="InterPro" id="IPR009057">
    <property type="entry name" value="Homeodomain-like_sf"/>
</dbReference>
<evidence type="ECO:0000256" key="2">
    <source>
        <dbReference type="ARBA" id="ARBA00023163"/>
    </source>
</evidence>
<dbReference type="GO" id="GO:0005634">
    <property type="term" value="C:nucleus"/>
    <property type="evidence" value="ECO:0007669"/>
    <property type="project" value="UniProtKB-SubCell"/>
</dbReference>
<dbReference type="InterPro" id="IPR018501">
    <property type="entry name" value="DDT_dom"/>
</dbReference>
<feature type="region of interest" description="Disordered" evidence="6">
    <location>
        <begin position="315"/>
        <end position="387"/>
    </location>
</feature>
<dbReference type="Pfam" id="PF02791">
    <property type="entry name" value="DDT"/>
    <property type="match status" value="1"/>
</dbReference>
<dbReference type="GO" id="GO:0004519">
    <property type="term" value="F:endonuclease activity"/>
    <property type="evidence" value="ECO:0007669"/>
    <property type="project" value="UniProtKB-KW"/>
</dbReference>
<protein>
    <submittedName>
        <fullName evidence="11">Putative HB1/Asxl, restriction endonuclease HTH domain-containing protein</fullName>
    </submittedName>
    <submittedName>
        <fullName evidence="10">Transcription factor &amp; chromatin remodeling DDT family</fullName>
    </submittedName>
</protein>
<reference evidence="11" key="2">
    <citation type="submission" date="2017-02" db="EMBL/GenBank/DDBJ databases">
        <title>Sunflower complete genome.</title>
        <authorList>
            <person name="Langlade N."/>
            <person name="Munos S."/>
        </authorList>
    </citation>
    <scope>NUCLEOTIDE SEQUENCE [LARGE SCALE GENOMIC DNA]</scope>
    <source>
        <tissue evidence="11">Leaves</tissue>
    </source>
</reference>
<dbReference type="EMBL" id="CM007904">
    <property type="protein sequence ID" value="OTF94202.1"/>
    <property type="molecule type" value="Genomic_DNA"/>
</dbReference>
<accession>A0A251S6J7</accession>
<dbReference type="STRING" id="4232.A0A251S6J7"/>
<feature type="compositionally biased region" description="Polar residues" evidence="6">
    <location>
        <begin position="1"/>
        <end position="22"/>
    </location>
</feature>
<proteinExistence type="predicted"/>
<dbReference type="InterPro" id="IPR028942">
    <property type="entry name" value="WHIM1_dom"/>
</dbReference>
<evidence type="ECO:0000256" key="4">
    <source>
        <dbReference type="PROSITE-ProRule" id="PRU00108"/>
    </source>
</evidence>
<feature type="region of interest" description="Disordered" evidence="6">
    <location>
        <begin position="99"/>
        <end position="142"/>
    </location>
</feature>
<gene>
    <name evidence="11" type="ORF">HannXRQ_Chr15g0469531</name>
    <name evidence="10" type="ORF">HanXRQr2_Chr15g0697821</name>
</gene>
<feature type="region of interest" description="Disordered" evidence="6">
    <location>
        <begin position="1439"/>
        <end position="1546"/>
    </location>
</feature>
<feature type="region of interest" description="Disordered" evidence="6">
    <location>
        <begin position="1"/>
        <end position="34"/>
    </location>
</feature>
<feature type="DNA-binding region" description="Homeobox" evidence="4">
    <location>
        <begin position="25"/>
        <end position="84"/>
    </location>
</feature>
<dbReference type="PROSITE" id="PS50827">
    <property type="entry name" value="DDT"/>
    <property type="match status" value="1"/>
</dbReference>
<dbReference type="CDD" id="cd00086">
    <property type="entry name" value="homeodomain"/>
    <property type="match status" value="1"/>
</dbReference>
<evidence type="ECO:0000259" key="9">
    <source>
        <dbReference type="PROSITE" id="PS51913"/>
    </source>
</evidence>
<reference evidence="10" key="3">
    <citation type="submission" date="2020-06" db="EMBL/GenBank/DDBJ databases">
        <title>Helianthus annuus Genome sequencing and assembly Release 2.</title>
        <authorList>
            <person name="Gouzy J."/>
            <person name="Langlade N."/>
            <person name="Munos S."/>
        </authorList>
    </citation>
    <scope>NUCLEOTIDE SEQUENCE</scope>
    <source>
        <tissue evidence="10">Leaves</tissue>
    </source>
</reference>
<keyword evidence="3 4" id="KW-0539">Nucleus</keyword>
<feature type="compositionally biased region" description="Low complexity" evidence="6">
    <location>
        <begin position="1537"/>
        <end position="1546"/>
    </location>
</feature>
<keyword evidence="11" id="KW-0540">Nuclease</keyword>
<evidence type="ECO:0000256" key="3">
    <source>
        <dbReference type="ARBA" id="ARBA00023242"/>
    </source>
</evidence>
<dbReference type="Pfam" id="PF05066">
    <property type="entry name" value="HARE-HTH"/>
    <property type="match status" value="1"/>
</dbReference>
<feature type="compositionally biased region" description="Acidic residues" evidence="6">
    <location>
        <begin position="1500"/>
        <end position="1522"/>
    </location>
</feature>
<sequence length="1546" mass="174577">METGSEGESNRNMNDQINGQSDGSKKPKRQMKTPFQLKMLESTYASDMYPSEAVRAQLSESLGLTDRQLQMWFCHRRLKDKKEGTVKASVGERKEVLKPAKQELVVADRGGGGSDHGSRSRSRHESWARSGSDSDSDSSQFNEPLVHSRAYELTQQKMMLRRIIDCVEAQLGEPLRDDGPSLGTEFDELPPGAFGTPIVVKKPHGQTSRRSYDGNLFEPPPIKDEVAGLQEGGVPNMKHEPYRAVSRLYDSPGGYASDQRLALQNGQLPPPYGALGHSKGVSLSVPKGEPRYLSSPINDNDFIQPNEEVMQMWRKRKSEDGGRDGPSEKRMMKELEKKDMLRKKKEEQMKKEMERQDRERRKEEERMMRERQRQEERFQREERREMERREKYLQKESLKAERMRQKEELRREKEAIKMKAAIEKAAARKIAKESMELIEDERLELLELAASHKGLASIVSLDYETLQNLDSFRDHLCLFPPKSVQVRFKSPFSDHPWIDSEENVGNLFMVWRFCMTFADILGLWPFTLDEFIQSLHDYDSRLLGEVHIALLKVIVRDIEDVARTPSGGPGTNQYTVGNPEGGHPQIVEGAYMWGFDIRNWLKHLNPLTWPEVLRQFALSAGFGPRLKKDKAKHPCLPENDEGKDCEDVITMLRNGSAAENAATLMQEKGTHLQKKSRHRMTPGTLKFAAYHVLCLEGSKGLNVLELAQKIQRTGLRDLTTSKTPDASISVALSRDPIIFERVAPSTYCVRPAYRKDPATADEVISLAKEKIQTYANGILSGFNFEDAEKDEDYESEVVEGQEIDDFGTSSSIKDTGFFGEDVKTSVREDVDVDMKTEFENAGVGTSNINQESTEIDERKLGEPWVQSLTEGEYSDLCVEDRLNALVALIGVANEGNTIRVVLEDRLDAATSARKQMWAEAQLDKKRLKEEFTPKYQESSFMAATEGSQSPLIPGQNGSACQTNGQIQNNGNYSTERSRLQLKAFIGHKAEEMYVYRSLPLGQDRRHNRYWQFVTSNSRHDPGSGRIFVELQNGCWRLIDSEEAFDALLSSLDTRGARESHLHIMLQKIESSFKQNIRRNSNNTGVSSSDSVDPSPFKIELQRNELEKENAMKRYQDLETWMWKECLYSSNLSAKAHGKQVCTPLQGICDSCHGSYCYEKAICPRCYRSFSTFGDKLCYPEVDIQDGDRKPNNSNDWDITHPIRIRLIKSMLMFLEASVPREALQSSWTEYSRSPWGSKLHDSSSPADLLQVLTQFESVIKRDYMSLEFETTEELLGTSGLSDRVGSGSVPVLPWIPQTTAAVSLRLFELDGSISYTPEQKAELNMVQKSKDIVDEKAPLKFTFLKNIGKTLNADHGKPIKLPRGGGGGRSRGGGKLQKRAAGLSISGGRQNVRANVTMSQVTKQQAHAMGQLTVRKRIIEKAQEEEPVRNFIGEEWIHGPVDKMETDNPEFHVSEEEETSESESDDDDGEGHQVGFEMGNAESSGYGIANNESRWGGMEVSDDEGFENVGEDDEIMNDDYVDGNDGRSFKVEDSDSDSFGSGEYSD</sequence>
<feature type="compositionally biased region" description="Acidic residues" evidence="6">
    <location>
        <begin position="1455"/>
        <end position="1469"/>
    </location>
</feature>
<keyword evidence="4 5" id="KW-0238">DNA-binding</keyword>
<feature type="compositionally biased region" description="Basic and acidic residues" evidence="6">
    <location>
        <begin position="1524"/>
        <end position="1533"/>
    </location>
</feature>
<evidence type="ECO:0000256" key="5">
    <source>
        <dbReference type="RuleBase" id="RU000682"/>
    </source>
</evidence>
<dbReference type="OMA" id="LTEGEYC"/>
<dbReference type="FunCoup" id="A0A251S6J7">
    <property type="interactions" value="847"/>
</dbReference>
<dbReference type="PROSITE" id="PS50071">
    <property type="entry name" value="HOMEOBOX_2"/>
    <property type="match status" value="1"/>
</dbReference>
<dbReference type="EMBL" id="MNCJ02000330">
    <property type="protein sequence ID" value="KAF5764940.1"/>
    <property type="molecule type" value="Genomic_DNA"/>
</dbReference>
<dbReference type="InterPro" id="IPR028941">
    <property type="entry name" value="WHIM2_dom"/>
</dbReference>
<evidence type="ECO:0000313" key="12">
    <source>
        <dbReference type="Proteomes" id="UP000215914"/>
    </source>
</evidence>
<dbReference type="Proteomes" id="UP000215914">
    <property type="component" value="Chromosome 15"/>
</dbReference>
<dbReference type="PANTHER" id="PTHR36968">
    <property type="entry name" value="HOMEOBOX-DDT DOMAIN PROTEIN RLT2"/>
    <property type="match status" value="1"/>
</dbReference>
<keyword evidence="4 5" id="KW-0371">Homeobox</keyword>
<dbReference type="Gramene" id="mRNA:HanXRQr2_Chr15g0697821">
    <property type="protein sequence ID" value="mRNA:HanXRQr2_Chr15g0697821"/>
    <property type="gene ID" value="HanXRQr2_Chr15g0697821"/>
</dbReference>
<keyword evidence="2" id="KW-0804">Transcription</keyword>
<dbReference type="InterPro" id="IPR044977">
    <property type="entry name" value="RLT1-3"/>
</dbReference>
<evidence type="ECO:0000259" key="7">
    <source>
        <dbReference type="PROSITE" id="PS50071"/>
    </source>
</evidence>
<dbReference type="InParanoid" id="A0A251S6J7"/>
<feature type="compositionally biased region" description="Basic and acidic residues" evidence="6">
    <location>
        <begin position="317"/>
        <end position="387"/>
    </location>
</feature>
<keyword evidence="12" id="KW-1185">Reference proteome</keyword>
<dbReference type="Pfam" id="PF15613">
    <property type="entry name" value="WSD"/>
    <property type="match status" value="1"/>
</dbReference>
<dbReference type="SUPFAM" id="SSF46689">
    <property type="entry name" value="Homeodomain-like"/>
    <property type="match status" value="1"/>
</dbReference>
<feature type="compositionally biased region" description="Gly residues" evidence="6">
    <location>
        <begin position="1363"/>
        <end position="1375"/>
    </location>
</feature>
<organism evidence="11 12">
    <name type="scientific">Helianthus annuus</name>
    <name type="common">Common sunflower</name>
    <dbReference type="NCBI Taxonomy" id="4232"/>
    <lineage>
        <taxon>Eukaryota</taxon>
        <taxon>Viridiplantae</taxon>
        <taxon>Streptophyta</taxon>
        <taxon>Embryophyta</taxon>
        <taxon>Tracheophyta</taxon>
        <taxon>Spermatophyta</taxon>
        <taxon>Magnoliopsida</taxon>
        <taxon>eudicotyledons</taxon>
        <taxon>Gunneridae</taxon>
        <taxon>Pentapetalae</taxon>
        <taxon>asterids</taxon>
        <taxon>campanulids</taxon>
        <taxon>Asterales</taxon>
        <taxon>Asteraceae</taxon>
        <taxon>Asteroideae</taxon>
        <taxon>Heliantheae alliance</taxon>
        <taxon>Heliantheae</taxon>
        <taxon>Helianthus</taxon>
    </lineage>
</organism>
<feature type="region of interest" description="Disordered" evidence="6">
    <location>
        <begin position="1355"/>
        <end position="1388"/>
    </location>
</feature>
<name>A0A251S6J7_HELAN</name>
<evidence type="ECO:0000256" key="1">
    <source>
        <dbReference type="ARBA" id="ARBA00004123"/>
    </source>
</evidence>
<keyword evidence="11" id="KW-0255">Endonuclease</keyword>